<feature type="binding site" evidence="8">
    <location>
        <position position="27"/>
    </location>
    <ligand>
        <name>Zn(2+)</name>
        <dbReference type="ChEBI" id="CHEBI:29105"/>
        <label>2</label>
    </ligand>
</feature>
<dbReference type="SUPFAM" id="SSF53649">
    <property type="entry name" value="Alkaline phosphatase-like"/>
    <property type="match status" value="1"/>
</dbReference>
<feature type="active site" description="Phosphoserine intermediate" evidence="7">
    <location>
        <position position="73"/>
    </location>
</feature>
<comment type="similarity">
    <text evidence="1 9">Belongs to the alkaline phosphatase family.</text>
</comment>
<dbReference type="Gene3D" id="3.40.720.10">
    <property type="entry name" value="Alkaline Phosphatase, subunit A"/>
    <property type="match status" value="1"/>
</dbReference>
<organism evidence="10 11">
    <name type="scientific">Salinimonas marina</name>
    <dbReference type="NCBI Taxonomy" id="2785918"/>
    <lineage>
        <taxon>Bacteria</taxon>
        <taxon>Pseudomonadati</taxon>
        <taxon>Pseudomonadota</taxon>
        <taxon>Gammaproteobacteria</taxon>
        <taxon>Alteromonadales</taxon>
        <taxon>Alteromonadaceae</taxon>
        <taxon>Alteromonas/Salinimonas group</taxon>
        <taxon>Salinimonas</taxon>
    </lineage>
</organism>
<dbReference type="InterPro" id="IPR017850">
    <property type="entry name" value="Alkaline_phosphatase_core_sf"/>
</dbReference>
<evidence type="ECO:0000256" key="5">
    <source>
        <dbReference type="ARBA" id="ARBA00022833"/>
    </source>
</evidence>
<keyword evidence="5 8" id="KW-0862">Zinc</keyword>
<keyword evidence="6 8" id="KW-0460">Magnesium</keyword>
<sequence length="179" mass="19073">MILIQLALSAGANAAMQPKRIILLIGDGMGQQQATALRHFKARHNNDTSLMWDALTRGEVSTSPVDSAAITDSAAAATAYATGRKTSKGFIGVDAQGQPLSTVVEKAKQQGWNTGLITTTQINHATPASFLAHNSSRNNYAAIADEYIDATIANKFKFDLLMGAAEPTLNAQIVTWWAN</sequence>
<keyword evidence="3 8" id="KW-0479">Metal-binding</keyword>
<evidence type="ECO:0000256" key="9">
    <source>
        <dbReference type="RuleBase" id="RU003946"/>
    </source>
</evidence>
<dbReference type="Pfam" id="PF00245">
    <property type="entry name" value="Alk_phosphatase"/>
    <property type="match status" value="1"/>
</dbReference>
<dbReference type="InterPro" id="IPR001952">
    <property type="entry name" value="Alkaline_phosphatase"/>
</dbReference>
<evidence type="ECO:0000256" key="4">
    <source>
        <dbReference type="ARBA" id="ARBA00022801"/>
    </source>
</evidence>
<protein>
    <submittedName>
        <fullName evidence="10">Alkaline phosphatase</fullName>
    </submittedName>
</protein>
<accession>A0A7S9DXK6</accession>
<evidence type="ECO:0000256" key="7">
    <source>
        <dbReference type="PIRSR" id="PIRSR601952-1"/>
    </source>
</evidence>
<comment type="cofactor">
    <cofactor evidence="8">
        <name>Zn(2+)</name>
        <dbReference type="ChEBI" id="CHEBI:29105"/>
    </cofactor>
    <text evidence="8">Binds 2 Zn(2+) ions.</text>
</comment>
<dbReference type="AlphaFoldDB" id="A0A7S9DXK6"/>
<keyword evidence="2" id="KW-0597">Phosphoprotein</keyword>
<dbReference type="SMART" id="SM00098">
    <property type="entry name" value="alkPPc"/>
    <property type="match status" value="1"/>
</dbReference>
<feature type="binding site" evidence="8">
    <location>
        <position position="27"/>
    </location>
    <ligand>
        <name>Mg(2+)</name>
        <dbReference type="ChEBI" id="CHEBI:18420"/>
    </ligand>
</feature>
<evidence type="ECO:0000256" key="1">
    <source>
        <dbReference type="ARBA" id="ARBA00005984"/>
    </source>
</evidence>
<dbReference type="InterPro" id="IPR018299">
    <property type="entry name" value="Alkaline_phosphatase_AS"/>
</dbReference>
<evidence type="ECO:0000313" key="11">
    <source>
        <dbReference type="Proteomes" id="UP000595095"/>
    </source>
</evidence>
<proteinExistence type="inferred from homology"/>
<evidence type="ECO:0000313" key="10">
    <source>
        <dbReference type="EMBL" id="QPG05125.1"/>
    </source>
</evidence>
<evidence type="ECO:0000256" key="8">
    <source>
        <dbReference type="PIRSR" id="PIRSR601952-2"/>
    </source>
</evidence>
<evidence type="ECO:0000256" key="2">
    <source>
        <dbReference type="ARBA" id="ARBA00022553"/>
    </source>
</evidence>
<feature type="binding site" evidence="8">
    <location>
        <position position="126"/>
    </location>
    <ligand>
        <name>Mg(2+)</name>
        <dbReference type="ChEBI" id="CHEBI:18420"/>
    </ligand>
</feature>
<evidence type="ECO:0000256" key="6">
    <source>
        <dbReference type="ARBA" id="ARBA00022842"/>
    </source>
</evidence>
<keyword evidence="11" id="KW-1185">Reference proteome</keyword>
<keyword evidence="4" id="KW-0378">Hydrolase</keyword>
<evidence type="ECO:0000256" key="3">
    <source>
        <dbReference type="ARBA" id="ARBA00022723"/>
    </source>
</evidence>
<comment type="cofactor">
    <cofactor evidence="8">
        <name>Mg(2+)</name>
        <dbReference type="ChEBI" id="CHEBI:18420"/>
    </cofactor>
    <text evidence="8">Binds 1 Mg(2+) ion.</text>
</comment>
<dbReference type="Proteomes" id="UP000595095">
    <property type="component" value="Chromosome"/>
</dbReference>
<dbReference type="EMBL" id="CP064795">
    <property type="protein sequence ID" value="QPG05125.1"/>
    <property type="molecule type" value="Genomic_DNA"/>
</dbReference>
<dbReference type="GO" id="GO:0004035">
    <property type="term" value="F:alkaline phosphatase activity"/>
    <property type="evidence" value="ECO:0007669"/>
    <property type="project" value="TreeGrafter"/>
</dbReference>
<feature type="binding site" evidence="8">
    <location>
        <position position="124"/>
    </location>
    <ligand>
        <name>Mg(2+)</name>
        <dbReference type="ChEBI" id="CHEBI:18420"/>
    </ligand>
</feature>
<dbReference type="PROSITE" id="PS00123">
    <property type="entry name" value="ALKALINE_PHOSPHATASE"/>
    <property type="match status" value="1"/>
</dbReference>
<dbReference type="PANTHER" id="PTHR11596">
    <property type="entry name" value="ALKALINE PHOSPHATASE"/>
    <property type="match status" value="1"/>
</dbReference>
<dbReference type="GO" id="GO:0046872">
    <property type="term" value="F:metal ion binding"/>
    <property type="evidence" value="ECO:0007669"/>
    <property type="project" value="UniProtKB-KW"/>
</dbReference>
<dbReference type="KEGG" id="smaa:IT774_13455"/>
<dbReference type="PANTHER" id="PTHR11596:SF5">
    <property type="entry name" value="ALKALINE PHOSPHATASE"/>
    <property type="match status" value="1"/>
</dbReference>
<dbReference type="PRINTS" id="PR00113">
    <property type="entry name" value="ALKPHPHTASE"/>
</dbReference>
<gene>
    <name evidence="10" type="ORF">IT774_13455</name>
</gene>
<name>A0A7S9DXK6_9ALTE</name>
<reference evidence="10 11" key="1">
    <citation type="submission" date="2020-11" db="EMBL/GenBank/DDBJ databases">
        <title>Complete genome sequence for Salinimonas sp. strain G2-b.</title>
        <authorList>
            <person name="Park S.-J."/>
        </authorList>
    </citation>
    <scope>NUCLEOTIDE SEQUENCE [LARGE SCALE GENOMIC DNA]</scope>
    <source>
        <strain evidence="10 11">G2-b</strain>
    </source>
</reference>